<accession>A0A1N7HAP1</accession>
<dbReference type="EMBL" id="FTNI01000041">
    <property type="protein sequence ID" value="SIS21892.1"/>
    <property type="molecule type" value="Genomic_DNA"/>
</dbReference>
<dbReference type="AlphaFoldDB" id="A0A1N7HAP1"/>
<proteinExistence type="predicted"/>
<protein>
    <submittedName>
        <fullName evidence="2">Uncharacterized protein</fullName>
    </submittedName>
</protein>
<dbReference type="RefSeq" id="WP_143734755.1">
    <property type="nucleotide sequence ID" value="NZ_FTNI01000041.1"/>
</dbReference>
<dbReference type="OrthoDB" id="3534973at2"/>
<keyword evidence="3" id="KW-1185">Reference proteome</keyword>
<feature type="transmembrane region" description="Helical" evidence="1">
    <location>
        <begin position="58"/>
        <end position="86"/>
    </location>
</feature>
<dbReference type="Proteomes" id="UP000186096">
    <property type="component" value="Unassembled WGS sequence"/>
</dbReference>
<keyword evidence="1" id="KW-0472">Membrane</keyword>
<sequence>MSISTVEAASPVANDVSHASDLRAAARWLVGASASIVAVLVAGLQLRSLKGLLDVGPWAVVLALLAILAALLSVVWTLYGAAAVLAAPRRSIGELSDLDRADHGNYPDPRLESPSSPLMKYLVVERRTDLLGAGRDAISQLIQDHTKAYNAIISHGPNTQVQIGAYTYKLDDLADRASLADVAADLDRRIKSVIDAASAFESWRRYTKLASGLKKAGIVFVTSLLLLVGLTALPPHLVDVKAPIPVQVAIPKSWSGGCGGRMLDGVAVGGTLNAPIVVLPAQGGCAAQKIENTEDLIVIPRPVK</sequence>
<name>A0A1N7HAP1_9ACTN</name>
<keyword evidence="1" id="KW-0812">Transmembrane</keyword>
<reference evidence="3" key="1">
    <citation type="submission" date="2017-01" db="EMBL/GenBank/DDBJ databases">
        <authorList>
            <person name="Varghese N."/>
            <person name="Submissions S."/>
        </authorList>
    </citation>
    <scope>NUCLEOTIDE SEQUENCE [LARGE SCALE GENOMIC DNA]</scope>
    <source>
        <strain evidence="3">ATCC 12950</strain>
    </source>
</reference>
<feature type="transmembrane region" description="Helical" evidence="1">
    <location>
        <begin position="28"/>
        <end position="46"/>
    </location>
</feature>
<organism evidence="2 3">
    <name type="scientific">Microbispora rosea</name>
    <dbReference type="NCBI Taxonomy" id="58117"/>
    <lineage>
        <taxon>Bacteria</taxon>
        <taxon>Bacillati</taxon>
        <taxon>Actinomycetota</taxon>
        <taxon>Actinomycetes</taxon>
        <taxon>Streptosporangiales</taxon>
        <taxon>Streptosporangiaceae</taxon>
        <taxon>Microbispora</taxon>
    </lineage>
</organism>
<keyword evidence="1" id="KW-1133">Transmembrane helix</keyword>
<evidence type="ECO:0000313" key="2">
    <source>
        <dbReference type="EMBL" id="SIS21892.1"/>
    </source>
</evidence>
<gene>
    <name evidence="2" type="ORF">SAMN05421833_14152</name>
</gene>
<evidence type="ECO:0000313" key="3">
    <source>
        <dbReference type="Proteomes" id="UP000186096"/>
    </source>
</evidence>
<feature type="transmembrane region" description="Helical" evidence="1">
    <location>
        <begin position="213"/>
        <end position="233"/>
    </location>
</feature>
<evidence type="ECO:0000256" key="1">
    <source>
        <dbReference type="SAM" id="Phobius"/>
    </source>
</evidence>